<evidence type="ECO:0000256" key="1">
    <source>
        <dbReference type="ARBA" id="ARBA00022999"/>
    </source>
</evidence>
<dbReference type="GO" id="GO:0035591">
    <property type="term" value="F:signaling adaptor activity"/>
    <property type="evidence" value="ECO:0007669"/>
    <property type="project" value="TreeGrafter"/>
</dbReference>
<dbReference type="SUPFAM" id="SSF55550">
    <property type="entry name" value="SH2 domain"/>
    <property type="match status" value="1"/>
</dbReference>
<protein>
    <submittedName>
        <fullName evidence="5">SH2 domain-containing protein</fullName>
    </submittedName>
</protein>
<name>A0A1I7ZWV4_9BILA</name>
<dbReference type="Pfam" id="PF00017">
    <property type="entry name" value="SH2"/>
    <property type="match status" value="1"/>
</dbReference>
<evidence type="ECO:0000259" key="3">
    <source>
        <dbReference type="PROSITE" id="PS50001"/>
    </source>
</evidence>
<evidence type="ECO:0000313" key="5">
    <source>
        <dbReference type="WBParaSite" id="L893_g3040.t1"/>
    </source>
</evidence>
<dbReference type="GO" id="GO:0005737">
    <property type="term" value="C:cytoplasm"/>
    <property type="evidence" value="ECO:0007669"/>
    <property type="project" value="TreeGrafter"/>
</dbReference>
<dbReference type="Gene3D" id="3.30.505.10">
    <property type="entry name" value="SH2 domain"/>
    <property type="match status" value="1"/>
</dbReference>
<sequence>MAHLHSNWFYGDISPQAADQLIYKSRQLGNGTFLVRESLTHPGDYALVYLYDERAHRALIRTERHYGVNVFYMTRSQLFNSLTEIVEHYRKTPLKTPHFDVLLTRPCPPVDGDAVGDFSSE</sequence>
<dbReference type="PROSITE" id="PS50001">
    <property type="entry name" value="SH2"/>
    <property type="match status" value="1"/>
</dbReference>
<dbReference type="PANTHER" id="PTHR19969:SF8">
    <property type="entry name" value="ADAPTER MOLECULE CRK"/>
    <property type="match status" value="1"/>
</dbReference>
<evidence type="ECO:0000256" key="2">
    <source>
        <dbReference type="PROSITE-ProRule" id="PRU00191"/>
    </source>
</evidence>
<feature type="domain" description="SH2" evidence="3">
    <location>
        <begin position="8"/>
        <end position="107"/>
    </location>
</feature>
<proteinExistence type="predicted"/>
<dbReference type="SMART" id="SM00252">
    <property type="entry name" value="SH2"/>
    <property type="match status" value="1"/>
</dbReference>
<keyword evidence="4" id="KW-1185">Reference proteome</keyword>
<dbReference type="GO" id="GO:0016477">
    <property type="term" value="P:cell migration"/>
    <property type="evidence" value="ECO:0007669"/>
    <property type="project" value="TreeGrafter"/>
</dbReference>
<dbReference type="AlphaFoldDB" id="A0A1I7ZWV4"/>
<evidence type="ECO:0000313" key="4">
    <source>
        <dbReference type="Proteomes" id="UP000095287"/>
    </source>
</evidence>
<dbReference type="InterPro" id="IPR051184">
    <property type="entry name" value="Tyrosine-phos_adapter"/>
</dbReference>
<dbReference type="GO" id="GO:0030971">
    <property type="term" value="F:receptor tyrosine kinase binding"/>
    <property type="evidence" value="ECO:0007669"/>
    <property type="project" value="TreeGrafter"/>
</dbReference>
<dbReference type="Proteomes" id="UP000095287">
    <property type="component" value="Unplaced"/>
</dbReference>
<accession>A0A1I7ZWV4</accession>
<dbReference type="GO" id="GO:0007167">
    <property type="term" value="P:enzyme-linked receptor protein signaling pathway"/>
    <property type="evidence" value="ECO:0007669"/>
    <property type="project" value="TreeGrafter"/>
</dbReference>
<keyword evidence="1 2" id="KW-0727">SH2 domain</keyword>
<dbReference type="InterPro" id="IPR000980">
    <property type="entry name" value="SH2"/>
</dbReference>
<dbReference type="WBParaSite" id="L893_g3040.t1">
    <property type="protein sequence ID" value="L893_g3040.t1"/>
    <property type="gene ID" value="L893_g3040"/>
</dbReference>
<organism evidence="4 5">
    <name type="scientific">Steinernema glaseri</name>
    <dbReference type="NCBI Taxonomy" id="37863"/>
    <lineage>
        <taxon>Eukaryota</taxon>
        <taxon>Metazoa</taxon>
        <taxon>Ecdysozoa</taxon>
        <taxon>Nematoda</taxon>
        <taxon>Chromadorea</taxon>
        <taxon>Rhabditida</taxon>
        <taxon>Tylenchina</taxon>
        <taxon>Panagrolaimomorpha</taxon>
        <taxon>Strongyloidoidea</taxon>
        <taxon>Steinernematidae</taxon>
        <taxon>Steinernema</taxon>
    </lineage>
</organism>
<dbReference type="PANTHER" id="PTHR19969">
    <property type="entry name" value="SH2-SH3 ADAPTOR PROTEIN-RELATED"/>
    <property type="match status" value="1"/>
</dbReference>
<reference evidence="5" key="1">
    <citation type="submission" date="2016-11" db="UniProtKB">
        <authorList>
            <consortium name="WormBaseParasite"/>
        </authorList>
    </citation>
    <scope>IDENTIFICATION</scope>
</reference>
<dbReference type="PRINTS" id="PR00401">
    <property type="entry name" value="SH2DOMAIN"/>
</dbReference>
<dbReference type="InterPro" id="IPR036860">
    <property type="entry name" value="SH2_dom_sf"/>
</dbReference>